<feature type="compositionally biased region" description="Low complexity" evidence="6">
    <location>
        <begin position="390"/>
        <end position="404"/>
    </location>
</feature>
<dbReference type="PANTHER" id="PTHR13555">
    <property type="entry name" value="C2H2 ZINC FINGER CGI-62-RELATED"/>
    <property type="match status" value="1"/>
</dbReference>
<feature type="compositionally biased region" description="Low complexity" evidence="6">
    <location>
        <begin position="550"/>
        <end position="570"/>
    </location>
</feature>
<feature type="compositionally biased region" description="Pro residues" evidence="6">
    <location>
        <begin position="313"/>
        <end position="328"/>
    </location>
</feature>
<dbReference type="AlphaFoldDB" id="A0A8J2RZM6"/>
<evidence type="ECO:0000256" key="1">
    <source>
        <dbReference type="ARBA" id="ARBA00022723"/>
    </source>
</evidence>
<proteinExistence type="predicted"/>
<dbReference type="PROSITE" id="PS52027">
    <property type="entry name" value="ZF_C2HC_C3H"/>
    <property type="match status" value="1"/>
</dbReference>
<feature type="region of interest" description="Disordered" evidence="6">
    <location>
        <begin position="206"/>
        <end position="328"/>
    </location>
</feature>
<feature type="compositionally biased region" description="Polar residues" evidence="6">
    <location>
        <begin position="405"/>
        <end position="420"/>
    </location>
</feature>
<dbReference type="InterPro" id="IPR049899">
    <property type="entry name" value="Znf_C2HC_C3H"/>
</dbReference>
<name>A0A8J2RZM6_9CRUS</name>
<evidence type="ECO:0000256" key="4">
    <source>
        <dbReference type="ARBA" id="ARBA00022833"/>
    </source>
</evidence>
<dbReference type="EMBL" id="CAKKLH010000294">
    <property type="protein sequence ID" value="CAH0109748.1"/>
    <property type="molecule type" value="Genomic_DNA"/>
</dbReference>
<dbReference type="InterPro" id="IPR026319">
    <property type="entry name" value="ZC2HC1A/B-like"/>
</dbReference>
<feature type="region of interest" description="Disordered" evidence="6">
    <location>
        <begin position="84"/>
        <end position="106"/>
    </location>
</feature>
<gene>
    <name evidence="8" type="ORF">DGAL_LOCUS13233</name>
</gene>
<keyword evidence="3 5" id="KW-0863">Zinc-finger</keyword>
<keyword evidence="1" id="KW-0479">Metal-binding</keyword>
<evidence type="ECO:0000256" key="2">
    <source>
        <dbReference type="ARBA" id="ARBA00022737"/>
    </source>
</evidence>
<dbReference type="Proteomes" id="UP000789390">
    <property type="component" value="Unassembled WGS sequence"/>
</dbReference>
<feature type="compositionally biased region" description="Polar residues" evidence="6">
    <location>
        <begin position="571"/>
        <end position="581"/>
    </location>
</feature>
<keyword evidence="2" id="KW-0677">Repeat</keyword>
<feature type="domain" description="C2HC/C3H-type" evidence="7">
    <location>
        <begin position="39"/>
        <end position="68"/>
    </location>
</feature>
<keyword evidence="9" id="KW-1185">Reference proteome</keyword>
<feature type="region of interest" description="Disordered" evidence="6">
    <location>
        <begin position="541"/>
        <end position="581"/>
    </location>
</feature>
<protein>
    <recommendedName>
        <fullName evidence="7">C2HC/C3H-type domain-containing protein</fullName>
    </recommendedName>
</protein>
<dbReference type="OrthoDB" id="10066537at2759"/>
<dbReference type="GO" id="GO:0008270">
    <property type="term" value="F:zinc ion binding"/>
    <property type="evidence" value="ECO:0007669"/>
    <property type="project" value="UniProtKB-KW"/>
</dbReference>
<dbReference type="PANTHER" id="PTHR13555:SF5">
    <property type="entry name" value="ZINC-FINGER OF A C2HC-TYPE"/>
    <property type="match status" value="1"/>
</dbReference>
<evidence type="ECO:0000256" key="5">
    <source>
        <dbReference type="PROSITE-ProRule" id="PRU01371"/>
    </source>
</evidence>
<feature type="compositionally biased region" description="Polar residues" evidence="6">
    <location>
        <begin position="206"/>
        <end position="217"/>
    </location>
</feature>
<accession>A0A8J2RZM6</accession>
<sequence>MYKLFNRVVETPKITLPPPPPKTAAVVNAVEEEPPVQLILLPCPICFRTFKVESLERHKNVCQKVATKKRKVFDSAKQRLEDLPDVPKVSLSSPQQQQQKVPSSPHLVRRSLLDSTINKKVPPWKEKHLSLIKTVRQARGADSNRCPCCERNFGDKAFDRHVEWCREQQSRIPKSPTNTEAKERWEARTKYQAPLLRRSIRSKYSPTRSLFSTSGSPAPSVDGRLTVPDCAQSLSGSRASLDSRASSTYSYQPTSTFSRSYNSNYSNYNNNNNNNNVNNSQKKNLYNSSTLGRVSGSAFLRQSNDRRSLRVTPPSPPPIRRVVEPPPPVRRVTEPPVAVTLTPLNNNRTSALRASLRMKNPFTSMASSFQSNNSNTLNKPTLHRQPTLVAPASPSQSTTSSSTANNKRPTVLQLFTSAFSRPSPVAPAKNRGNTTTTTSTLSVGQLGQGGQGRRVEPEGVESKLMTGSCYNYLAPSKIKPSRSTPNLGKRLVIGTSLLPNKVRPLTYTKQGRSRFGSDNYNPYLSAERQMAELFDDRPKRDSFIKDHKSSNSSSAATTPTSTSANDSTTNQQPDETASMEQLEQDLKSILSEISQLGQTSNNERETSWQNKKSAAAAAAALPIMTPSVRLSTAGPITTNASTIGTPKATTTTPVMIVEQPKEKESEPKPVPKFCHSCGASYPERHTVKFCCQCGARRLYV</sequence>
<evidence type="ECO:0000259" key="7">
    <source>
        <dbReference type="PROSITE" id="PS52027"/>
    </source>
</evidence>
<evidence type="ECO:0000256" key="6">
    <source>
        <dbReference type="SAM" id="MobiDB-lite"/>
    </source>
</evidence>
<evidence type="ECO:0000256" key="3">
    <source>
        <dbReference type="ARBA" id="ARBA00022771"/>
    </source>
</evidence>
<feature type="compositionally biased region" description="Polar residues" evidence="6">
    <location>
        <begin position="232"/>
        <end position="259"/>
    </location>
</feature>
<reference evidence="8" key="1">
    <citation type="submission" date="2021-11" db="EMBL/GenBank/DDBJ databases">
        <authorList>
            <person name="Schell T."/>
        </authorList>
    </citation>
    <scope>NUCLEOTIDE SEQUENCE</scope>
    <source>
        <strain evidence="8">M5</strain>
    </source>
</reference>
<comment type="caution">
    <text evidence="8">The sequence shown here is derived from an EMBL/GenBank/DDBJ whole genome shotgun (WGS) entry which is preliminary data.</text>
</comment>
<feature type="compositionally biased region" description="Low complexity" evidence="6">
    <location>
        <begin position="260"/>
        <end position="287"/>
    </location>
</feature>
<dbReference type="Pfam" id="PF13913">
    <property type="entry name" value="zf-C2HC_2"/>
    <property type="match status" value="1"/>
</dbReference>
<feature type="region of interest" description="Disordered" evidence="6">
    <location>
        <begin position="387"/>
        <end position="457"/>
    </location>
</feature>
<feature type="compositionally biased region" description="Low complexity" evidence="6">
    <location>
        <begin position="86"/>
        <end position="105"/>
    </location>
</feature>
<evidence type="ECO:0000313" key="9">
    <source>
        <dbReference type="Proteomes" id="UP000789390"/>
    </source>
</evidence>
<organism evidence="8 9">
    <name type="scientific">Daphnia galeata</name>
    <dbReference type="NCBI Taxonomy" id="27404"/>
    <lineage>
        <taxon>Eukaryota</taxon>
        <taxon>Metazoa</taxon>
        <taxon>Ecdysozoa</taxon>
        <taxon>Arthropoda</taxon>
        <taxon>Crustacea</taxon>
        <taxon>Branchiopoda</taxon>
        <taxon>Diplostraca</taxon>
        <taxon>Cladocera</taxon>
        <taxon>Anomopoda</taxon>
        <taxon>Daphniidae</taxon>
        <taxon>Daphnia</taxon>
    </lineage>
</organism>
<evidence type="ECO:0000313" key="8">
    <source>
        <dbReference type="EMBL" id="CAH0109748.1"/>
    </source>
</evidence>
<keyword evidence="4" id="KW-0862">Zinc</keyword>